<dbReference type="SMART" id="SM00382">
    <property type="entry name" value="AAA"/>
    <property type="match status" value="1"/>
</dbReference>
<dbReference type="InterPro" id="IPR050683">
    <property type="entry name" value="Bact_Polysacc_Export_ATP-bd"/>
</dbReference>
<dbReference type="PANTHER" id="PTHR46743:SF2">
    <property type="entry name" value="TEICHOIC ACIDS EXPORT ATP-BINDING PROTEIN TAGH"/>
    <property type="match status" value="1"/>
</dbReference>
<dbReference type="GO" id="GO:0005524">
    <property type="term" value="F:ATP binding"/>
    <property type="evidence" value="ECO:0007669"/>
    <property type="project" value="UniProtKB-KW"/>
</dbReference>
<dbReference type="PROSITE" id="PS50893">
    <property type="entry name" value="ABC_TRANSPORTER_2"/>
    <property type="match status" value="1"/>
</dbReference>
<keyword evidence="7" id="KW-1185">Reference proteome</keyword>
<dbReference type="PANTHER" id="PTHR46743">
    <property type="entry name" value="TEICHOIC ACIDS EXPORT ATP-BINDING PROTEIN TAGH"/>
    <property type="match status" value="1"/>
</dbReference>
<proteinExistence type="inferred from homology"/>
<feature type="domain" description="ABC transporter" evidence="5">
    <location>
        <begin position="33"/>
        <end position="259"/>
    </location>
</feature>
<name>A0ABT6YZ69_9BACT</name>
<keyword evidence="2" id="KW-0813">Transport</keyword>
<dbReference type="Gene3D" id="2.70.50.60">
    <property type="entry name" value="abc- transporter (atp binding component) like domain"/>
    <property type="match status" value="1"/>
</dbReference>
<reference evidence="6 7" key="1">
    <citation type="submission" date="2023-05" db="EMBL/GenBank/DDBJ databases">
        <title>Novel species of genus Flectobacillus isolated from stream in China.</title>
        <authorList>
            <person name="Lu H."/>
        </authorList>
    </citation>
    <scope>NUCLEOTIDE SEQUENCE [LARGE SCALE GENOMIC DNA]</scope>
    <source>
        <strain evidence="6 7">LFS242W</strain>
    </source>
</reference>
<dbReference type="InterPro" id="IPR029439">
    <property type="entry name" value="Wzt_C"/>
</dbReference>
<dbReference type="EMBL" id="JASHIE010000004">
    <property type="protein sequence ID" value="MDI9874174.1"/>
    <property type="molecule type" value="Genomic_DNA"/>
</dbReference>
<organism evidence="6 7">
    <name type="scientific">Flectobacillus rivi</name>
    <dbReference type="NCBI Taxonomy" id="2984209"/>
    <lineage>
        <taxon>Bacteria</taxon>
        <taxon>Pseudomonadati</taxon>
        <taxon>Bacteroidota</taxon>
        <taxon>Cytophagia</taxon>
        <taxon>Cytophagales</taxon>
        <taxon>Flectobacillaceae</taxon>
        <taxon>Flectobacillus</taxon>
    </lineage>
</organism>
<evidence type="ECO:0000313" key="6">
    <source>
        <dbReference type="EMBL" id="MDI9874174.1"/>
    </source>
</evidence>
<protein>
    <submittedName>
        <fullName evidence="6">ABC transporter ATP-binding protein</fullName>
    </submittedName>
</protein>
<dbReference type="RefSeq" id="WP_283381138.1">
    <property type="nucleotide sequence ID" value="NZ_JASHIE010000004.1"/>
</dbReference>
<gene>
    <name evidence="6" type="ORF">QM481_06520</name>
</gene>
<evidence type="ECO:0000259" key="5">
    <source>
        <dbReference type="PROSITE" id="PS50893"/>
    </source>
</evidence>
<dbReference type="InterPro" id="IPR003593">
    <property type="entry name" value="AAA+_ATPase"/>
</dbReference>
<dbReference type="SUPFAM" id="SSF52540">
    <property type="entry name" value="P-loop containing nucleoside triphosphate hydrolases"/>
    <property type="match status" value="1"/>
</dbReference>
<comment type="similarity">
    <text evidence="1">Belongs to the ABC transporter superfamily.</text>
</comment>
<evidence type="ECO:0000256" key="2">
    <source>
        <dbReference type="ARBA" id="ARBA00022448"/>
    </source>
</evidence>
<sequence>MTVIEAQNVSKRYIIDHKKGNAKSDTFREVITNTFRNMFTKGEEDEVEHEDFWALKDVSFKIEQGDRVGVVGSNGAGKSTLLKVLSRITEPTQGKITIKGRVASLLEVGTGFHPELSGRENIFLNGAILGMKRDEIKKHFDAIVDFAGVEKFLDTPVKRYSSGMYVRLGFAISAHLEPEIMIVDEVLAVGDADFQRKCLGKMKDASTSGRTILFVSHNLTAVQGLCNKAMYMQKGQLIQMGETNLIMSNYLSQIQKTDLQVSYTNQNEAPGNDRVRLKSVKLVPNYLDNQNHLDVRTSFKIQIEFWNYMDQANLNISLHVNSLTGECIFNIGTPSIKFEKGIISAECEIPSDFLNDGSYSLSFMIVKDTASVIYNFEEALIFEIEDYREGTVWYGKWPGYVRPKIEFPIMQLEYENAI</sequence>
<dbReference type="Proteomes" id="UP001225761">
    <property type="component" value="Unassembled WGS sequence"/>
</dbReference>
<dbReference type="InterPro" id="IPR027417">
    <property type="entry name" value="P-loop_NTPase"/>
</dbReference>
<accession>A0ABT6YZ69</accession>
<evidence type="ECO:0000256" key="3">
    <source>
        <dbReference type="ARBA" id="ARBA00022741"/>
    </source>
</evidence>
<dbReference type="InterPro" id="IPR015860">
    <property type="entry name" value="ABC_transpr_TagH-like"/>
</dbReference>
<dbReference type="CDD" id="cd03220">
    <property type="entry name" value="ABC_KpsT_Wzt"/>
    <property type="match status" value="1"/>
</dbReference>
<evidence type="ECO:0000313" key="7">
    <source>
        <dbReference type="Proteomes" id="UP001225761"/>
    </source>
</evidence>
<dbReference type="Gene3D" id="3.40.50.300">
    <property type="entry name" value="P-loop containing nucleotide triphosphate hydrolases"/>
    <property type="match status" value="1"/>
</dbReference>
<keyword evidence="3" id="KW-0547">Nucleotide-binding</keyword>
<comment type="caution">
    <text evidence="6">The sequence shown here is derived from an EMBL/GenBank/DDBJ whole genome shotgun (WGS) entry which is preliminary data.</text>
</comment>
<keyword evidence="4 6" id="KW-0067">ATP-binding</keyword>
<dbReference type="CDD" id="cd10147">
    <property type="entry name" value="Wzt_C-like"/>
    <property type="match status" value="1"/>
</dbReference>
<dbReference type="Pfam" id="PF00005">
    <property type="entry name" value="ABC_tran"/>
    <property type="match status" value="1"/>
</dbReference>
<evidence type="ECO:0000256" key="1">
    <source>
        <dbReference type="ARBA" id="ARBA00005417"/>
    </source>
</evidence>
<dbReference type="InterPro" id="IPR003439">
    <property type="entry name" value="ABC_transporter-like_ATP-bd"/>
</dbReference>
<evidence type="ECO:0000256" key="4">
    <source>
        <dbReference type="ARBA" id="ARBA00022840"/>
    </source>
</evidence>